<dbReference type="PANTHER" id="PTHR38811">
    <property type="match status" value="1"/>
</dbReference>
<dbReference type="Gene3D" id="3.40.50.10210">
    <property type="match status" value="1"/>
</dbReference>
<dbReference type="CDD" id="cd02439">
    <property type="entry name" value="DMB-PRT_CobT"/>
    <property type="match status" value="1"/>
</dbReference>
<dbReference type="HAMAP" id="MF_01086">
    <property type="entry name" value="UPF0284"/>
    <property type="match status" value="1"/>
</dbReference>
<dbReference type="NCBIfam" id="NF003373">
    <property type="entry name" value="PRK04447.1-6"/>
    <property type="match status" value="1"/>
</dbReference>
<proteinExistence type="inferred from homology"/>
<dbReference type="EMBL" id="JTHE02000003">
    <property type="protein sequence ID" value="NEV67764.1"/>
    <property type="molecule type" value="Genomic_DNA"/>
</dbReference>
<dbReference type="PANTHER" id="PTHR38811:SF1">
    <property type="entry name" value="UPF0284 PROTEIN SLL1500"/>
    <property type="match status" value="1"/>
</dbReference>
<dbReference type="AlphaFoldDB" id="A0A0C1V6B3"/>
<dbReference type="InterPro" id="IPR003200">
    <property type="entry name" value="Nict_dMeBzImd_PRibTrfase"/>
</dbReference>
<comment type="similarity">
    <text evidence="1">Belongs to the UPF0284 family.</text>
</comment>
<organism evidence="2">
    <name type="scientific">Lyngbya confervoides BDU141951</name>
    <dbReference type="NCBI Taxonomy" id="1574623"/>
    <lineage>
        <taxon>Bacteria</taxon>
        <taxon>Bacillati</taxon>
        <taxon>Cyanobacteriota</taxon>
        <taxon>Cyanophyceae</taxon>
        <taxon>Oscillatoriophycideae</taxon>
        <taxon>Oscillatoriales</taxon>
        <taxon>Microcoleaceae</taxon>
        <taxon>Lyngbya</taxon>
    </lineage>
</organism>
<dbReference type="SUPFAM" id="SSF52733">
    <property type="entry name" value="Nicotinate mononucleotide:5,6-dimethylbenzimidazole phosphoribosyltransferase (CobT)"/>
    <property type="match status" value="1"/>
</dbReference>
<dbReference type="InterPro" id="IPR002805">
    <property type="entry name" value="Nict_dMeBzImd_PRibTrfase_arc"/>
</dbReference>
<dbReference type="GO" id="GO:0008939">
    <property type="term" value="F:nicotinate-nucleotide-dimethylbenzimidazole phosphoribosyltransferase activity"/>
    <property type="evidence" value="ECO:0007669"/>
    <property type="project" value="InterPro"/>
</dbReference>
<evidence type="ECO:0000313" key="2">
    <source>
        <dbReference type="EMBL" id="NEV67764.1"/>
    </source>
</evidence>
<sequence>MNRVYTQTVQGQRWLRRYRGHRPRLACVLGFTETGLLPGISAAGATPDDRRFTAIADAEFLWQGLKEPSQYPLPPLVEGVSPVLIARAIVATQLIPVMIFNAGLPLAPSVPHIDLQGQPAACVSSGQALPLTVVEHLFRQGLAWGHHLGQLPDADYVILGECVVGGTTTALSVLLGLDLPVSDKMGSSHVTCNHAQKQAIANQGLTHWRAAVTAATMAASPLALVAAVGDPMQIVVAAMAIGASCHGGVMLAGGTQMLAVYALARSLVHTYRLSWQPERIVVGTTRWVAEDPTCDTVGVAALVGEVPLIATELSFATSRYEALQRYEAGFVKEGVAAGGCAIAAHLYQHWQQPQLLHIIEAQYEQLQQQQHPAPVPS</sequence>
<protein>
    <recommendedName>
        <fullName evidence="1">UPF0284 protein QQ91_011610</fullName>
    </recommendedName>
</protein>
<evidence type="ECO:0000256" key="1">
    <source>
        <dbReference type="HAMAP-Rule" id="MF_01086"/>
    </source>
</evidence>
<reference evidence="2" key="3">
    <citation type="submission" date="2020-02" db="EMBL/GenBank/DDBJ databases">
        <authorList>
            <person name="Sarangi A.N."/>
            <person name="Ghosh S."/>
            <person name="Mukherjee M."/>
            <person name="Tripathy S."/>
        </authorList>
    </citation>
    <scope>NUCLEOTIDE SEQUENCE</scope>
    <source>
        <strain evidence="2">BDU141951</strain>
    </source>
</reference>
<comment type="caution">
    <text evidence="2">The sequence shown here is derived from an EMBL/GenBank/DDBJ whole genome shotgun (WGS) entry which is preliminary data.</text>
</comment>
<reference evidence="2" key="1">
    <citation type="submission" date="2014-11" db="EMBL/GenBank/DDBJ databases">
        <authorList>
            <person name="Malar M.C."/>
            <person name="Sen D."/>
            <person name="Tripathy S."/>
        </authorList>
    </citation>
    <scope>NUCLEOTIDE SEQUENCE</scope>
    <source>
        <strain evidence="2">BDU141951</strain>
    </source>
</reference>
<dbReference type="InterPro" id="IPR036087">
    <property type="entry name" value="Nict_dMeBzImd_PRibTrfase_sf"/>
</dbReference>
<dbReference type="NCBIfam" id="TIGR00303">
    <property type="entry name" value="nicotinate mononucleotide-dependent phosphoribosyltransferase CobT"/>
    <property type="match status" value="1"/>
</dbReference>
<accession>A0A0C1V6B3</accession>
<name>A0A0C1V6B3_9CYAN</name>
<gene>
    <name evidence="2" type="ORF">QQ91_011610</name>
</gene>
<reference evidence="2" key="2">
    <citation type="journal article" date="2015" name="Genome Announc.">
        <title>Draft Genome Sequence of Filamentous Marine Cyanobacterium Lyngbya confervoides Strain BDU141951.</title>
        <authorList>
            <person name="Chandrababunaidu M.M."/>
            <person name="Sen D."/>
            <person name="Tripathy S."/>
        </authorList>
    </citation>
    <scope>NUCLEOTIDE SEQUENCE</scope>
    <source>
        <strain evidence="2">BDU141951</strain>
    </source>
</reference>